<dbReference type="Pfam" id="PF00581">
    <property type="entry name" value="Rhodanese"/>
    <property type="match status" value="1"/>
</dbReference>
<dbReference type="Gene3D" id="3.40.250.10">
    <property type="entry name" value="Rhodanese-like domain"/>
    <property type="match status" value="1"/>
</dbReference>
<evidence type="ECO:0000313" key="3">
    <source>
        <dbReference type="EMBL" id="SHM61421.1"/>
    </source>
</evidence>
<accession>A0A1M7K8A7</accession>
<dbReference type="SUPFAM" id="SSF52821">
    <property type="entry name" value="Rhodanese/Cell cycle control phosphatase"/>
    <property type="match status" value="1"/>
</dbReference>
<dbReference type="Pfam" id="PF26341">
    <property type="entry name" value="AAA_SelU"/>
    <property type="match status" value="1"/>
</dbReference>
<dbReference type="PANTHER" id="PTHR30401">
    <property type="entry name" value="TRNA 2-SELENOURIDINE SYNTHASE"/>
    <property type="match status" value="1"/>
</dbReference>
<dbReference type="GO" id="GO:0043828">
    <property type="term" value="F:tRNA 2-selenouridine synthase activity"/>
    <property type="evidence" value="ECO:0007669"/>
    <property type="project" value="InterPro"/>
</dbReference>
<protein>
    <submittedName>
        <fullName evidence="3">tRNA 2-selenouridine synthase</fullName>
    </submittedName>
</protein>
<evidence type="ECO:0000256" key="1">
    <source>
        <dbReference type="ARBA" id="ARBA00023266"/>
    </source>
</evidence>
<dbReference type="NCBIfam" id="NF008750">
    <property type="entry name" value="PRK11784.1-2"/>
    <property type="match status" value="1"/>
</dbReference>
<dbReference type="NCBIfam" id="TIGR03167">
    <property type="entry name" value="tRNA_sel_U_synt"/>
    <property type="match status" value="1"/>
</dbReference>
<sequence>MELIDVKEFLDLRREGFPVLDTRSPAEFSAGHIPGAINLSLFTNEERAAVGTIYKDKGQKPAIKTGLSFVGPKMISFIERAEALGSGELLVHCWRGGMRSQSMAWLLELYGFHIRVLKGGYKAFRNAMLTYFENPPELKILSGETGSMKTRLLQEMDALGAQVVDLEKLAHHQGSSFGNQMSTGQPTTEQFQNDIFEAFLSKSQNGPIWLEDESFSIGKVGLIEPLYKTMQLAPHYVVALPKEQRIAVLVEAYGSIPREGLAAATRQISKKLGKDQTEKAVAYIQAGRLEQAVAIILRYYDKAYRIGIQKKASRIAGTFPFESHEIRKLARRLANQR</sequence>
<evidence type="ECO:0000259" key="2">
    <source>
        <dbReference type="PROSITE" id="PS50206"/>
    </source>
</evidence>
<dbReference type="EMBL" id="FRCY01000002">
    <property type="protein sequence ID" value="SHM61421.1"/>
    <property type="molecule type" value="Genomic_DNA"/>
</dbReference>
<keyword evidence="1" id="KW-0711">Selenium</keyword>
<dbReference type="Proteomes" id="UP000184513">
    <property type="component" value="Unassembled WGS sequence"/>
</dbReference>
<dbReference type="InterPro" id="IPR036873">
    <property type="entry name" value="Rhodanese-like_dom_sf"/>
</dbReference>
<dbReference type="RefSeq" id="WP_073092606.1">
    <property type="nucleotide sequence ID" value="NZ_FRCY01000002.1"/>
</dbReference>
<dbReference type="InterPro" id="IPR017582">
    <property type="entry name" value="SelU"/>
</dbReference>
<dbReference type="OrthoDB" id="9808735at2"/>
<dbReference type="PANTHER" id="PTHR30401:SF0">
    <property type="entry name" value="TRNA 2-SELENOURIDINE SYNTHASE"/>
    <property type="match status" value="1"/>
</dbReference>
<dbReference type="InterPro" id="IPR058840">
    <property type="entry name" value="AAA_SelU"/>
</dbReference>
<dbReference type="GO" id="GO:0002098">
    <property type="term" value="P:tRNA wobble uridine modification"/>
    <property type="evidence" value="ECO:0007669"/>
    <property type="project" value="InterPro"/>
</dbReference>
<dbReference type="STRING" id="388280.SAMN04488057_102337"/>
<dbReference type="InterPro" id="IPR001763">
    <property type="entry name" value="Rhodanese-like_dom"/>
</dbReference>
<keyword evidence="4" id="KW-1185">Reference proteome</keyword>
<evidence type="ECO:0000313" key="4">
    <source>
        <dbReference type="Proteomes" id="UP000184513"/>
    </source>
</evidence>
<organism evidence="3 4">
    <name type="scientific">Cyclobacterium lianum</name>
    <dbReference type="NCBI Taxonomy" id="388280"/>
    <lineage>
        <taxon>Bacteria</taxon>
        <taxon>Pseudomonadati</taxon>
        <taxon>Bacteroidota</taxon>
        <taxon>Cytophagia</taxon>
        <taxon>Cytophagales</taxon>
        <taxon>Cyclobacteriaceae</taxon>
        <taxon>Cyclobacterium</taxon>
    </lineage>
</organism>
<feature type="domain" description="Rhodanese" evidence="2">
    <location>
        <begin position="13"/>
        <end position="133"/>
    </location>
</feature>
<dbReference type="SMART" id="SM00450">
    <property type="entry name" value="RHOD"/>
    <property type="match status" value="1"/>
</dbReference>
<proteinExistence type="predicted"/>
<dbReference type="PROSITE" id="PS00380">
    <property type="entry name" value="RHODANESE_1"/>
    <property type="match status" value="1"/>
</dbReference>
<dbReference type="CDD" id="cd01520">
    <property type="entry name" value="RHOD_YbbB"/>
    <property type="match status" value="1"/>
</dbReference>
<name>A0A1M7K8A7_9BACT</name>
<gene>
    <name evidence="3" type="ORF">SAMN04488057_102337</name>
</gene>
<dbReference type="AlphaFoldDB" id="A0A1M7K8A7"/>
<dbReference type="InterPro" id="IPR001307">
    <property type="entry name" value="Thiosulphate_STrfase_CS"/>
</dbReference>
<dbReference type="GO" id="GO:0004792">
    <property type="term" value="F:thiosulfate-cyanide sulfurtransferase activity"/>
    <property type="evidence" value="ECO:0007669"/>
    <property type="project" value="InterPro"/>
</dbReference>
<dbReference type="PROSITE" id="PS50206">
    <property type="entry name" value="RHODANESE_3"/>
    <property type="match status" value="1"/>
</dbReference>
<reference evidence="3 4" key="1">
    <citation type="submission" date="2016-11" db="EMBL/GenBank/DDBJ databases">
        <authorList>
            <person name="Jaros S."/>
            <person name="Januszkiewicz K."/>
            <person name="Wedrychowicz H."/>
        </authorList>
    </citation>
    <scope>NUCLEOTIDE SEQUENCE [LARGE SCALE GENOMIC DNA]</scope>
    <source>
        <strain evidence="3 4">CGMCC 1.6102</strain>
    </source>
</reference>